<evidence type="ECO:0000313" key="2">
    <source>
        <dbReference type="Proteomes" id="UP000194350"/>
    </source>
</evidence>
<dbReference type="RefSeq" id="WP_086110515.1">
    <property type="nucleotide sequence ID" value="NZ_CAWNGD010000071.1"/>
</dbReference>
<gene>
    <name evidence="1" type="ORF">Xvie_03614</name>
</gene>
<dbReference type="STRING" id="351656.Xvie_03614"/>
<evidence type="ECO:0000313" key="1">
    <source>
        <dbReference type="EMBL" id="OTA14523.1"/>
    </source>
</evidence>
<proteinExistence type="predicted"/>
<reference evidence="1 2" key="1">
    <citation type="submission" date="2016-10" db="EMBL/GenBank/DDBJ databases">
        <title>Systematic genetic and metabolomic analysis of Xenorhabdus and Photorhabdus spp., highlights the requirements for a dual symbiotic and pathogenic life style.</title>
        <authorList>
            <person name="Tobias N.J."/>
            <person name="Wolff H."/>
            <person name="Djahanschiri B."/>
            <person name="Pidot S.J."/>
            <person name="Stinear T.P."/>
            <person name="Ebersberger I."/>
            <person name="Bode H.B."/>
        </authorList>
    </citation>
    <scope>NUCLEOTIDE SEQUENCE [LARGE SCALE GENOMIC DNA]</scope>
    <source>
        <strain evidence="1 2">DSM 22392</strain>
    </source>
</reference>
<sequence>MRVASLSAHIPSSRISVQSLAEISGCSPMEAKVFSRLFGIDSVSAHSDREPPLHAMQTVIKESLRDLGSPAIDTLIYVHAFPVQSADNQSRIAELIDTIPALQSVRHSYEVDQHNCAGGFWGLSMAQSLLAQGVAERIVILIGDSFHSLNPEHRYVAGCTMMADGYASLVVDRLPGPWQIESIYTHHDSQYHQGLFGDEQQNQAFYRAHDTLVNEALEALDDPQRPHTAILPHNINRVSWFNYTRSFPETGQRLDLSLLPDIGHCCAADPFLLMNRHFQDPADQSQRWALLSVGSGGYVGACSIAYTPDH</sequence>
<dbReference type="EMBL" id="MUBJ01000028">
    <property type="protein sequence ID" value="OTA14523.1"/>
    <property type="molecule type" value="Genomic_DNA"/>
</dbReference>
<organism evidence="1 2">
    <name type="scientific">Xenorhabdus vietnamensis</name>
    <dbReference type="NCBI Taxonomy" id="351656"/>
    <lineage>
        <taxon>Bacteria</taxon>
        <taxon>Pseudomonadati</taxon>
        <taxon>Pseudomonadota</taxon>
        <taxon>Gammaproteobacteria</taxon>
        <taxon>Enterobacterales</taxon>
        <taxon>Morganellaceae</taxon>
        <taxon>Xenorhabdus</taxon>
    </lineage>
</organism>
<dbReference type="Proteomes" id="UP000194350">
    <property type="component" value="Unassembled WGS sequence"/>
</dbReference>
<dbReference type="InterPro" id="IPR016039">
    <property type="entry name" value="Thiolase-like"/>
</dbReference>
<accession>A0A1Y2S7C0</accession>
<comment type="caution">
    <text evidence="1">The sequence shown here is derived from an EMBL/GenBank/DDBJ whole genome shotgun (WGS) entry which is preliminary data.</text>
</comment>
<keyword evidence="2" id="KW-1185">Reference proteome</keyword>
<dbReference type="Gene3D" id="3.40.47.10">
    <property type="match status" value="2"/>
</dbReference>
<dbReference type="SUPFAM" id="SSF53901">
    <property type="entry name" value="Thiolase-like"/>
    <property type="match status" value="2"/>
</dbReference>
<dbReference type="GO" id="GO:0016746">
    <property type="term" value="F:acyltransferase activity"/>
    <property type="evidence" value="ECO:0007669"/>
    <property type="project" value="InterPro"/>
</dbReference>
<dbReference type="AlphaFoldDB" id="A0A1Y2S7C0"/>
<dbReference type="OrthoDB" id="5850233at2"/>
<protein>
    <submittedName>
        <fullName evidence="1">Uncharacterized protein</fullName>
    </submittedName>
</protein>
<name>A0A1Y2S7C0_9GAMM</name>